<dbReference type="EMBL" id="FUEG01000034">
    <property type="protein sequence ID" value="SJL16342.1"/>
    <property type="molecule type" value="Genomic_DNA"/>
</dbReference>
<protein>
    <recommendedName>
        <fullName evidence="6">Zn(2)-C6 fungal-type domain-containing protein</fullName>
    </recommendedName>
</protein>
<dbReference type="CDD" id="cd00067">
    <property type="entry name" value="GAL4"/>
    <property type="match status" value="1"/>
</dbReference>
<name>A0A284S5Q7_ARMOS</name>
<evidence type="ECO:0000313" key="7">
    <source>
        <dbReference type="EMBL" id="SJL16342.1"/>
    </source>
</evidence>
<dbReference type="PANTHER" id="PTHR47338:SF29">
    <property type="entry name" value="ZN(2)-C6 FUNGAL-TYPE DOMAIN-CONTAINING PROTEIN"/>
    <property type="match status" value="1"/>
</dbReference>
<sequence length="564" mass="62248">MSSPSSIRNSAPLHWGQACIHCRRRKMRCDGARPICGQCTRGNRSEDCQYRDSQGRTKMEVLEENISRVEARIRELENPQEQGPPVLLSDPYSANGSSSNLEPVPPLVYGWWTLPEPPLELKTVLIDRFLDCASEYGFFMNVSRFRSAALDPSAYYYRPLPALMTTIYLLGIFLSHTPSLTVHEKTFLERALTDVSGALSNHHPQKFVQTIQAEALLASYFLASGRFLEGKYHITAALSLGLSIGLNKVRSDRNTSPGLVTILPAPQDAIEEGERVDACWIVLILDKCWAVALASAPSSTCPSDLVGIQIDTPWPLEVQDYEHGGFSSSMVCSYTVQKYLRGAPTSGGNEMSTKALHVKASLLWERATDLIRNWKSGMWAALVLPSFLNDNPNINVDMTQQESIDFYASFAALDGLLENLRSALPSLNEAANPTSAERRTLFVAHNLTYATIMQLYGLFARVDTQSKDKVLMAAQAVFQMTGTVPHGSPINPIIGTVWISAGQVLLEELVALRASRSAHGPANVRETELLGVFNAGFQDMNLLAESCILLKYQVMQIQEAFTAL</sequence>
<dbReference type="InterPro" id="IPR050815">
    <property type="entry name" value="TF_fung"/>
</dbReference>
<dbReference type="CDD" id="cd12148">
    <property type="entry name" value="fungal_TF_MHR"/>
    <property type="match status" value="1"/>
</dbReference>
<evidence type="ECO:0000256" key="3">
    <source>
        <dbReference type="ARBA" id="ARBA00023015"/>
    </source>
</evidence>
<evidence type="ECO:0000256" key="1">
    <source>
        <dbReference type="ARBA" id="ARBA00004123"/>
    </source>
</evidence>
<evidence type="ECO:0000313" key="8">
    <source>
        <dbReference type="Proteomes" id="UP000219338"/>
    </source>
</evidence>
<organism evidence="7 8">
    <name type="scientific">Armillaria ostoyae</name>
    <name type="common">Armillaria root rot fungus</name>
    <dbReference type="NCBI Taxonomy" id="47428"/>
    <lineage>
        <taxon>Eukaryota</taxon>
        <taxon>Fungi</taxon>
        <taxon>Dikarya</taxon>
        <taxon>Basidiomycota</taxon>
        <taxon>Agaricomycotina</taxon>
        <taxon>Agaricomycetes</taxon>
        <taxon>Agaricomycetidae</taxon>
        <taxon>Agaricales</taxon>
        <taxon>Marasmiineae</taxon>
        <taxon>Physalacriaceae</taxon>
        <taxon>Armillaria</taxon>
    </lineage>
</organism>
<dbReference type="PROSITE" id="PS50048">
    <property type="entry name" value="ZN2_CY6_FUNGAL_2"/>
    <property type="match status" value="1"/>
</dbReference>
<dbReference type="GO" id="GO:0000981">
    <property type="term" value="F:DNA-binding transcription factor activity, RNA polymerase II-specific"/>
    <property type="evidence" value="ECO:0007669"/>
    <property type="project" value="InterPro"/>
</dbReference>
<dbReference type="OMA" id="AEDCEYT"/>
<keyword evidence="5" id="KW-0539">Nucleus</keyword>
<dbReference type="GO" id="GO:0008270">
    <property type="term" value="F:zinc ion binding"/>
    <property type="evidence" value="ECO:0007669"/>
    <property type="project" value="InterPro"/>
</dbReference>
<dbReference type="InterPro" id="IPR036864">
    <property type="entry name" value="Zn2-C6_fun-type_DNA-bd_sf"/>
</dbReference>
<dbReference type="OrthoDB" id="2309723at2759"/>
<keyword evidence="2" id="KW-0479">Metal-binding</keyword>
<dbReference type="Pfam" id="PF04082">
    <property type="entry name" value="Fungal_trans"/>
    <property type="match status" value="1"/>
</dbReference>
<dbReference type="InterPro" id="IPR001138">
    <property type="entry name" value="Zn2Cys6_DnaBD"/>
</dbReference>
<evidence type="ECO:0000256" key="4">
    <source>
        <dbReference type="ARBA" id="ARBA00023163"/>
    </source>
</evidence>
<dbReference type="STRING" id="47428.A0A284S5Q7"/>
<dbReference type="Proteomes" id="UP000219338">
    <property type="component" value="Unassembled WGS sequence"/>
</dbReference>
<keyword evidence="8" id="KW-1185">Reference proteome</keyword>
<dbReference type="Pfam" id="PF00172">
    <property type="entry name" value="Zn_clus"/>
    <property type="match status" value="1"/>
</dbReference>
<accession>A0A284S5Q7</accession>
<dbReference type="SMART" id="SM00066">
    <property type="entry name" value="GAL4"/>
    <property type="match status" value="1"/>
</dbReference>
<comment type="subcellular location">
    <subcellularLocation>
        <location evidence="1">Nucleus</location>
    </subcellularLocation>
</comment>
<dbReference type="AlphaFoldDB" id="A0A284S5Q7"/>
<dbReference type="SUPFAM" id="SSF57701">
    <property type="entry name" value="Zn2/Cys6 DNA-binding domain"/>
    <property type="match status" value="1"/>
</dbReference>
<evidence type="ECO:0000256" key="5">
    <source>
        <dbReference type="ARBA" id="ARBA00023242"/>
    </source>
</evidence>
<dbReference type="InterPro" id="IPR007219">
    <property type="entry name" value="XnlR_reg_dom"/>
</dbReference>
<evidence type="ECO:0000259" key="6">
    <source>
        <dbReference type="PROSITE" id="PS50048"/>
    </source>
</evidence>
<keyword evidence="4" id="KW-0804">Transcription</keyword>
<reference evidence="8" key="1">
    <citation type="journal article" date="2017" name="Nat. Ecol. Evol.">
        <title>Genome expansion and lineage-specific genetic innovations in the forest pathogenic fungi Armillaria.</title>
        <authorList>
            <person name="Sipos G."/>
            <person name="Prasanna A.N."/>
            <person name="Walter M.C."/>
            <person name="O'Connor E."/>
            <person name="Balint B."/>
            <person name="Krizsan K."/>
            <person name="Kiss B."/>
            <person name="Hess J."/>
            <person name="Varga T."/>
            <person name="Slot J."/>
            <person name="Riley R."/>
            <person name="Boka B."/>
            <person name="Rigling D."/>
            <person name="Barry K."/>
            <person name="Lee J."/>
            <person name="Mihaltcheva S."/>
            <person name="LaButti K."/>
            <person name="Lipzen A."/>
            <person name="Waldron R."/>
            <person name="Moloney N.M."/>
            <person name="Sperisen C."/>
            <person name="Kredics L."/>
            <person name="Vagvoelgyi C."/>
            <person name="Patrignani A."/>
            <person name="Fitzpatrick D."/>
            <person name="Nagy I."/>
            <person name="Doyle S."/>
            <person name="Anderson J.B."/>
            <person name="Grigoriev I.V."/>
            <person name="Gueldener U."/>
            <person name="Muensterkoetter M."/>
            <person name="Nagy L.G."/>
        </authorList>
    </citation>
    <scope>NUCLEOTIDE SEQUENCE [LARGE SCALE GENOMIC DNA]</scope>
    <source>
        <strain evidence="8">C18/9</strain>
    </source>
</reference>
<evidence type="ECO:0000256" key="2">
    <source>
        <dbReference type="ARBA" id="ARBA00022723"/>
    </source>
</evidence>
<proteinExistence type="predicted"/>
<gene>
    <name evidence="7" type="ORF">ARMOST_19863</name>
</gene>
<dbReference type="Gene3D" id="4.10.240.10">
    <property type="entry name" value="Zn(2)-C6 fungal-type DNA-binding domain"/>
    <property type="match status" value="1"/>
</dbReference>
<dbReference type="GO" id="GO:0003677">
    <property type="term" value="F:DNA binding"/>
    <property type="evidence" value="ECO:0007669"/>
    <property type="project" value="InterPro"/>
</dbReference>
<feature type="domain" description="Zn(2)-C6 fungal-type" evidence="6">
    <location>
        <begin position="18"/>
        <end position="50"/>
    </location>
</feature>
<dbReference type="PANTHER" id="PTHR47338">
    <property type="entry name" value="ZN(II)2CYS6 TRANSCRIPTION FACTOR (EUROFUNG)-RELATED"/>
    <property type="match status" value="1"/>
</dbReference>
<dbReference type="GO" id="GO:0006351">
    <property type="term" value="P:DNA-templated transcription"/>
    <property type="evidence" value="ECO:0007669"/>
    <property type="project" value="InterPro"/>
</dbReference>
<keyword evidence="3" id="KW-0805">Transcription regulation</keyword>
<dbReference type="PROSITE" id="PS00463">
    <property type="entry name" value="ZN2_CY6_FUNGAL_1"/>
    <property type="match status" value="1"/>
</dbReference>
<dbReference type="GO" id="GO:0005634">
    <property type="term" value="C:nucleus"/>
    <property type="evidence" value="ECO:0007669"/>
    <property type="project" value="UniProtKB-SubCell"/>
</dbReference>